<evidence type="ECO:0000313" key="5">
    <source>
        <dbReference type="Proteomes" id="UP000198967"/>
    </source>
</evidence>
<dbReference type="STRING" id="366584.SAMN05216377_107167"/>
<proteinExistence type="inferred from homology"/>
<feature type="domain" description="D-serine dehydratase-like" evidence="3">
    <location>
        <begin position="234"/>
        <end position="316"/>
    </location>
</feature>
<dbReference type="InterPro" id="IPR051466">
    <property type="entry name" value="D-amino_acid_metab_enzyme"/>
</dbReference>
<gene>
    <name evidence="4" type="ORF">SAMN05216377_107167</name>
</gene>
<name>A0A1G7PL89_PSEOR</name>
<dbReference type="InterPro" id="IPR029066">
    <property type="entry name" value="PLP-binding_barrel"/>
</dbReference>
<dbReference type="GO" id="GO:0036088">
    <property type="term" value="P:D-serine catabolic process"/>
    <property type="evidence" value="ECO:0007669"/>
    <property type="project" value="TreeGrafter"/>
</dbReference>
<dbReference type="PANTHER" id="PTHR28004">
    <property type="entry name" value="ZGC:162816-RELATED"/>
    <property type="match status" value="1"/>
</dbReference>
<accession>A0A1G7PL89</accession>
<evidence type="ECO:0000313" key="4">
    <source>
        <dbReference type="EMBL" id="SDF87182.1"/>
    </source>
</evidence>
<evidence type="ECO:0000256" key="1">
    <source>
        <dbReference type="ARBA" id="ARBA00005323"/>
    </source>
</evidence>
<dbReference type="SUPFAM" id="SSF51419">
    <property type="entry name" value="PLP-binding barrel"/>
    <property type="match status" value="1"/>
</dbReference>
<dbReference type="InterPro" id="IPR026956">
    <property type="entry name" value="D-ser_dehydrat-like_dom"/>
</dbReference>
<dbReference type="PANTHER" id="PTHR28004:SF2">
    <property type="entry name" value="D-SERINE DEHYDRATASE"/>
    <property type="match status" value="1"/>
</dbReference>
<dbReference type="RefSeq" id="WP_093083277.1">
    <property type="nucleotide sequence ID" value="NZ_FNBE01000007.1"/>
</dbReference>
<dbReference type="GO" id="GO:0008721">
    <property type="term" value="F:D-serine ammonia-lyase activity"/>
    <property type="evidence" value="ECO:0007669"/>
    <property type="project" value="TreeGrafter"/>
</dbReference>
<organism evidence="4 5">
    <name type="scientific">Pseudonocardia oroxyli</name>
    <dbReference type="NCBI Taxonomy" id="366584"/>
    <lineage>
        <taxon>Bacteria</taxon>
        <taxon>Bacillati</taxon>
        <taxon>Actinomycetota</taxon>
        <taxon>Actinomycetes</taxon>
        <taxon>Pseudonocardiales</taxon>
        <taxon>Pseudonocardiaceae</taxon>
        <taxon>Pseudonocardia</taxon>
    </lineage>
</organism>
<reference evidence="4 5" key="1">
    <citation type="submission" date="2016-10" db="EMBL/GenBank/DDBJ databases">
        <authorList>
            <person name="de Groot N.N."/>
        </authorList>
    </citation>
    <scope>NUCLEOTIDE SEQUENCE [LARGE SCALE GENOMIC DNA]</scope>
    <source>
        <strain evidence="4 5">CGMCC 4.3143</strain>
    </source>
</reference>
<sequence>MHVDDLVTPALLVERGALRRNLDTMSAALPGTRLRPHVKAHKCTSLARWQRDNGHPGFTCATIRECEVMVEHGLGGDLLLANEVVDASRLGALVRNGARITLAVDSRETIAAALRGNVLEVVIDVNVGLPRCGCPPEKAGELAELARRNGLEVRGVMGYEGHLMMVRPEEDQRRMVRESMEKLVAAAREVGGELVSAGGTGTYRLNEWATEIQAGSYALMDSAYAELGHPFEQALFVLGTVISVSADHAVVDVGLKALGMDHGNPTIPGAQVWFCSDEHTTFAPGALKLRVGDRIRVVPAHVDPTVAYHEAMWLVDGEQVAERWAVDMRGW</sequence>
<dbReference type="AlphaFoldDB" id="A0A1G7PL89"/>
<dbReference type="Gene3D" id="2.40.37.20">
    <property type="entry name" value="D-serine dehydratase-like domain"/>
    <property type="match status" value="1"/>
</dbReference>
<dbReference type="InterPro" id="IPR042208">
    <property type="entry name" value="D-ser_dehydrat-like_sf"/>
</dbReference>
<dbReference type="InterPro" id="IPR001608">
    <property type="entry name" value="Ala_racemase_N"/>
</dbReference>
<evidence type="ECO:0000259" key="3">
    <source>
        <dbReference type="SMART" id="SM01119"/>
    </source>
</evidence>
<dbReference type="Gene3D" id="3.20.20.10">
    <property type="entry name" value="Alanine racemase"/>
    <property type="match status" value="1"/>
</dbReference>
<dbReference type="SMART" id="SM01119">
    <property type="entry name" value="D-ser_dehydrat"/>
    <property type="match status" value="1"/>
</dbReference>
<dbReference type="Pfam" id="PF14031">
    <property type="entry name" value="D-ser_dehydrat"/>
    <property type="match status" value="1"/>
</dbReference>
<dbReference type="Pfam" id="PF01168">
    <property type="entry name" value="Ala_racemase_N"/>
    <property type="match status" value="1"/>
</dbReference>
<dbReference type="Proteomes" id="UP000198967">
    <property type="component" value="Unassembled WGS sequence"/>
</dbReference>
<protein>
    <submittedName>
        <fullName evidence="4">D-serine deaminase, pyridoxal phosphate-dependent</fullName>
    </submittedName>
</protein>
<comment type="similarity">
    <text evidence="1">Belongs to the DSD1 family.</text>
</comment>
<dbReference type="EMBL" id="FNBE01000007">
    <property type="protein sequence ID" value="SDF87182.1"/>
    <property type="molecule type" value="Genomic_DNA"/>
</dbReference>
<keyword evidence="2" id="KW-0456">Lyase</keyword>
<keyword evidence="5" id="KW-1185">Reference proteome</keyword>
<evidence type="ECO:0000256" key="2">
    <source>
        <dbReference type="ARBA" id="ARBA00023239"/>
    </source>
</evidence>
<dbReference type="OrthoDB" id="9811417at2"/>